<protein>
    <submittedName>
        <fullName evidence="4">Uncharacterized protein</fullName>
    </submittedName>
</protein>
<dbReference type="EMBL" id="QXFT01003765">
    <property type="protein sequence ID" value="KAE9282825.1"/>
    <property type="molecule type" value="Genomic_DNA"/>
</dbReference>
<dbReference type="Proteomes" id="UP000435112">
    <property type="component" value="Unassembled WGS sequence"/>
</dbReference>
<name>A0A6A3HXQ5_9STRA</name>
<dbReference type="Proteomes" id="UP000434957">
    <property type="component" value="Unassembled WGS sequence"/>
</dbReference>
<keyword evidence="7" id="KW-1185">Reference proteome</keyword>
<dbReference type="EMBL" id="QXFV01003746">
    <property type="protein sequence ID" value="KAE8974207.1"/>
    <property type="molecule type" value="Genomic_DNA"/>
</dbReference>
<evidence type="ECO:0000313" key="5">
    <source>
        <dbReference type="EMBL" id="KAE9282825.1"/>
    </source>
</evidence>
<dbReference type="InterPro" id="IPR032466">
    <property type="entry name" value="Metal_Hydrolase"/>
</dbReference>
<dbReference type="Proteomes" id="UP000429607">
    <property type="component" value="Unassembled WGS sequence"/>
</dbReference>
<evidence type="ECO:0000313" key="8">
    <source>
        <dbReference type="Proteomes" id="UP000435112"/>
    </source>
</evidence>
<accession>A0A6A3HXQ5</accession>
<dbReference type="InterPro" id="IPR005920">
    <property type="entry name" value="HutI"/>
</dbReference>
<reference evidence="6 8" key="1">
    <citation type="submission" date="2018-09" db="EMBL/GenBank/DDBJ databases">
        <title>Genomic investigation of the strawberry pathogen Phytophthora fragariae indicates pathogenicity is determined by transcriptional variation in three key races.</title>
        <authorList>
            <person name="Adams T.M."/>
            <person name="Armitage A.D."/>
            <person name="Sobczyk M.K."/>
            <person name="Bates H.J."/>
            <person name="Dunwell J.M."/>
            <person name="Nellist C.F."/>
            <person name="Harrison R.J."/>
        </authorList>
    </citation>
    <scope>NUCLEOTIDE SEQUENCE [LARGE SCALE GENOMIC DNA]</scope>
    <source>
        <strain evidence="4 6">SCRP249</strain>
        <strain evidence="3 8">SCRP324</strain>
        <strain evidence="5 7">SCRP333</strain>
    </source>
</reference>
<keyword evidence="2" id="KW-0378">Hydrolase</keyword>
<sequence length="159" mass="17817">MLRRGITLIEAKSSYRLTRSARCCACCTPRRRSFRLLDIVNKQIPAFVKPKEDGKKAGLDINFHGDEMHPMQYGTTAADLGARAISHWEKMLTPEDLQDMARKPEPVFVVLLLTTKFIPKLPNPPARDMITASVPVTLGSDYNPNVHCLPMPLTVNMAQ</sequence>
<dbReference type="GO" id="GO:0005737">
    <property type="term" value="C:cytoplasm"/>
    <property type="evidence" value="ECO:0007669"/>
    <property type="project" value="InterPro"/>
</dbReference>
<proteinExistence type="predicted"/>
<dbReference type="PANTHER" id="PTHR42752:SF1">
    <property type="entry name" value="IMIDAZOLONEPROPIONASE-RELATED"/>
    <property type="match status" value="1"/>
</dbReference>
<evidence type="ECO:0000256" key="2">
    <source>
        <dbReference type="ARBA" id="ARBA00022801"/>
    </source>
</evidence>
<evidence type="ECO:0000313" key="6">
    <source>
        <dbReference type="Proteomes" id="UP000429607"/>
    </source>
</evidence>
<dbReference type="Gene3D" id="3.20.20.140">
    <property type="entry name" value="Metal-dependent hydrolases"/>
    <property type="match status" value="1"/>
</dbReference>
<dbReference type="GO" id="GO:0046872">
    <property type="term" value="F:metal ion binding"/>
    <property type="evidence" value="ECO:0007669"/>
    <property type="project" value="UniProtKB-KW"/>
</dbReference>
<dbReference type="SUPFAM" id="SSF51556">
    <property type="entry name" value="Metallo-dependent hydrolases"/>
    <property type="match status" value="1"/>
</dbReference>
<gene>
    <name evidence="4" type="ORF">PR001_g26065</name>
    <name evidence="3" type="ORF">PR002_g26367</name>
    <name evidence="5" type="ORF">PR003_g27301</name>
</gene>
<evidence type="ECO:0000313" key="3">
    <source>
        <dbReference type="EMBL" id="KAE8972896.1"/>
    </source>
</evidence>
<organism evidence="4 6">
    <name type="scientific">Phytophthora rubi</name>
    <dbReference type="NCBI Taxonomy" id="129364"/>
    <lineage>
        <taxon>Eukaryota</taxon>
        <taxon>Sar</taxon>
        <taxon>Stramenopiles</taxon>
        <taxon>Oomycota</taxon>
        <taxon>Peronosporomycetes</taxon>
        <taxon>Peronosporales</taxon>
        <taxon>Peronosporaceae</taxon>
        <taxon>Phytophthora</taxon>
    </lineage>
</organism>
<dbReference type="PANTHER" id="PTHR42752">
    <property type="entry name" value="IMIDAZOLONEPROPIONASE"/>
    <property type="match status" value="1"/>
</dbReference>
<evidence type="ECO:0000313" key="4">
    <source>
        <dbReference type="EMBL" id="KAE8974207.1"/>
    </source>
</evidence>
<evidence type="ECO:0000256" key="1">
    <source>
        <dbReference type="ARBA" id="ARBA00022723"/>
    </source>
</evidence>
<dbReference type="GO" id="GO:0050480">
    <property type="term" value="F:imidazolonepropionase activity"/>
    <property type="evidence" value="ECO:0007669"/>
    <property type="project" value="TreeGrafter"/>
</dbReference>
<dbReference type="GO" id="GO:0019556">
    <property type="term" value="P:L-histidine catabolic process to glutamate and formamide"/>
    <property type="evidence" value="ECO:0007669"/>
    <property type="project" value="InterPro"/>
</dbReference>
<evidence type="ECO:0000313" key="7">
    <source>
        <dbReference type="Proteomes" id="UP000434957"/>
    </source>
</evidence>
<dbReference type="AlphaFoldDB" id="A0A6A3HXQ5"/>
<comment type="caution">
    <text evidence="4">The sequence shown here is derived from an EMBL/GenBank/DDBJ whole genome shotgun (WGS) entry which is preliminary data.</text>
</comment>
<dbReference type="OrthoDB" id="194468at2759"/>
<keyword evidence="1" id="KW-0479">Metal-binding</keyword>
<dbReference type="EMBL" id="QXFU01003767">
    <property type="protein sequence ID" value="KAE8972896.1"/>
    <property type="molecule type" value="Genomic_DNA"/>
</dbReference>